<dbReference type="RefSeq" id="WP_308715357.1">
    <property type="nucleotide sequence ID" value="NZ_JAVHUY010000027.1"/>
</dbReference>
<dbReference type="InterPro" id="IPR011990">
    <property type="entry name" value="TPR-like_helical_dom_sf"/>
</dbReference>
<dbReference type="EMBL" id="JAVHUY010000027">
    <property type="protein sequence ID" value="MDQ7908089.1"/>
    <property type="molecule type" value="Genomic_DNA"/>
</dbReference>
<evidence type="ECO:0000313" key="1">
    <source>
        <dbReference type="EMBL" id="MDQ7908089.1"/>
    </source>
</evidence>
<sequence length="798" mass="83994">MPFDERQAVNALTVLTRLAQREQDVGEWIHRALLADPAGLLGPAIQVGVETGHPMPRVVDVLLGEVDLPTEVLVAARARIPPYTSALQSTAALITGMLLERGAVAGTPEGVGLAAEHAERLLETGDLDRAVRMAREALALARPLAADHPHVLLHAARVLSACLSVAGDHDEAIHLAEQSVGLLTQLRLDGLAAGAAAWYALGERLLRAGLSDRALAAFDRAAVAYGALTGAPAAAVPPGRTVPAVPPEEVGELYYGLALALLGRAQVLDDLKRPAEALPAAVRALGMLRERAAQAPDAYGLAHAKAVLATARCLASAVRGDPDGAAAAAPLVLPYLMAAALQVLEDAGVRRRLDEVRSGAAYLAGLVKSMSGEDPDPFVAAVDAQVDLGLAWLADDRPAEAALAAAAAVESAQALIERFGEVGRLPLQRALMARSRIRERAADVEAALADAAEAVQTAAHDLDRVVAAHTQSIRLGRAGRGAEAFAAERDAVEHLIPLYRPDQTDQVFAAVHMTGRLFVLAEEGDRLAELGDDVLRFGVSVLTSFPGHRAEARILDSLAFIGFGAIRAYGARDDPANVAAAHRALTALTTRYPAAEVLRDARVMAAFNAIRCHLRNGRLDLATAAYEDVAALAEADGGTDEAILVEQAKCANVLLNVLVDVDFARAAELVRAAGPALRSPAYLAVLPRMGEDDPPGYLEWLDQIASGQGVVVDQDTDPAVLATLDADHRATLAERLRTMGEDHPATLAVRINLAEILRLRGLRGEAVAELTAALESYRRVHGADHPDTRAVEERLAGL</sequence>
<proteinExistence type="predicted"/>
<keyword evidence="2" id="KW-1185">Reference proteome</keyword>
<dbReference type="Proteomes" id="UP001230908">
    <property type="component" value="Unassembled WGS sequence"/>
</dbReference>
<accession>A0ABU0ZM19</accession>
<dbReference type="Gene3D" id="1.25.40.10">
    <property type="entry name" value="Tetratricopeptide repeat domain"/>
    <property type="match status" value="2"/>
</dbReference>
<protein>
    <submittedName>
        <fullName evidence="1">Tetratricopeptide repeat protein</fullName>
    </submittedName>
</protein>
<comment type="caution">
    <text evidence="1">The sequence shown here is derived from an EMBL/GenBank/DDBJ whole genome shotgun (WGS) entry which is preliminary data.</text>
</comment>
<evidence type="ECO:0000313" key="2">
    <source>
        <dbReference type="Proteomes" id="UP001230908"/>
    </source>
</evidence>
<organism evidence="1 2">
    <name type="scientific">Phytohabitans maris</name>
    <dbReference type="NCBI Taxonomy" id="3071409"/>
    <lineage>
        <taxon>Bacteria</taxon>
        <taxon>Bacillati</taxon>
        <taxon>Actinomycetota</taxon>
        <taxon>Actinomycetes</taxon>
        <taxon>Micromonosporales</taxon>
        <taxon>Micromonosporaceae</taxon>
    </lineage>
</organism>
<dbReference type="SUPFAM" id="SSF48452">
    <property type="entry name" value="TPR-like"/>
    <property type="match status" value="1"/>
</dbReference>
<dbReference type="Pfam" id="PF13374">
    <property type="entry name" value="TPR_10"/>
    <property type="match status" value="1"/>
</dbReference>
<reference evidence="1 2" key="1">
    <citation type="submission" date="2023-08" db="EMBL/GenBank/DDBJ databases">
        <title>Phytohabitans sansha sp. nov., isolated from marine sediment.</title>
        <authorList>
            <person name="Zhao Y."/>
            <person name="Yi K."/>
        </authorList>
    </citation>
    <scope>NUCLEOTIDE SEQUENCE [LARGE SCALE GENOMIC DNA]</scope>
    <source>
        <strain evidence="1 2">ZYX-F-186</strain>
    </source>
</reference>
<gene>
    <name evidence="1" type="ORF">RB614_26530</name>
</gene>
<name>A0ABU0ZM19_9ACTN</name>